<dbReference type="PANTHER" id="PTHR47843">
    <property type="entry name" value="BTB DOMAIN-CONTAINING PROTEIN-RELATED"/>
    <property type="match status" value="1"/>
</dbReference>
<accession>A0A2T2NEX9</accession>
<dbReference type="PANTHER" id="PTHR47843:SF2">
    <property type="entry name" value="BTB DOMAIN-CONTAINING PROTEIN"/>
    <property type="match status" value="1"/>
</dbReference>
<evidence type="ECO:0000259" key="1">
    <source>
        <dbReference type="PROSITE" id="PS50097"/>
    </source>
</evidence>
<protein>
    <recommendedName>
        <fullName evidence="1">BTB domain-containing protein</fullName>
    </recommendedName>
</protein>
<dbReference type="Gene3D" id="3.30.710.10">
    <property type="entry name" value="Potassium Channel Kv1.1, Chain A"/>
    <property type="match status" value="1"/>
</dbReference>
<dbReference type="EMBL" id="KZ678139">
    <property type="protein sequence ID" value="PSN63929.1"/>
    <property type="molecule type" value="Genomic_DNA"/>
</dbReference>
<feature type="domain" description="BTB" evidence="1">
    <location>
        <begin position="20"/>
        <end position="89"/>
    </location>
</feature>
<sequence length="243" mass="28465">MTEPTPKSQLSISSAIKNSSIILLEVGAEPVKYYVHEALLSLHSDYFSKALDSYWREGEERRVYMTNLELGVANVFVDWLYTQRLPNTEKLCMDIQGFKPLSDDTISVTMVILKVYVFADRFLIPSLKSAALRLFQDYHSINPTKQSPHLGVIIWAYENLPQEDIMLKFLINAQCRRTLKYDGGENTLQLCFDLPHEFLARVIIEIPYYEDWERKRRYSDYFYHDHSSISEKNNCPKGSTWKW</sequence>
<dbReference type="CDD" id="cd18186">
    <property type="entry name" value="BTB_POZ_ZBTB_KLHL-like"/>
    <property type="match status" value="1"/>
</dbReference>
<dbReference type="InterPro" id="IPR000210">
    <property type="entry name" value="BTB/POZ_dom"/>
</dbReference>
<dbReference type="OrthoDB" id="194443at2759"/>
<dbReference type="PROSITE" id="PS50097">
    <property type="entry name" value="BTB"/>
    <property type="match status" value="1"/>
</dbReference>
<dbReference type="InterPro" id="IPR011333">
    <property type="entry name" value="SKP1/BTB/POZ_sf"/>
</dbReference>
<keyword evidence="3" id="KW-1185">Reference proteome</keyword>
<dbReference type="AlphaFoldDB" id="A0A2T2NEX9"/>
<organism evidence="2 3">
    <name type="scientific">Corynespora cassiicola Philippines</name>
    <dbReference type="NCBI Taxonomy" id="1448308"/>
    <lineage>
        <taxon>Eukaryota</taxon>
        <taxon>Fungi</taxon>
        <taxon>Dikarya</taxon>
        <taxon>Ascomycota</taxon>
        <taxon>Pezizomycotina</taxon>
        <taxon>Dothideomycetes</taxon>
        <taxon>Pleosporomycetidae</taxon>
        <taxon>Pleosporales</taxon>
        <taxon>Corynesporascaceae</taxon>
        <taxon>Corynespora</taxon>
    </lineage>
</organism>
<dbReference type="Proteomes" id="UP000240883">
    <property type="component" value="Unassembled WGS sequence"/>
</dbReference>
<dbReference type="SUPFAM" id="SSF54695">
    <property type="entry name" value="POZ domain"/>
    <property type="match status" value="1"/>
</dbReference>
<dbReference type="SMART" id="SM00225">
    <property type="entry name" value="BTB"/>
    <property type="match status" value="1"/>
</dbReference>
<name>A0A2T2NEX9_CORCC</name>
<dbReference type="STRING" id="1448308.A0A2T2NEX9"/>
<proteinExistence type="predicted"/>
<dbReference type="Pfam" id="PF00651">
    <property type="entry name" value="BTB"/>
    <property type="match status" value="1"/>
</dbReference>
<evidence type="ECO:0000313" key="3">
    <source>
        <dbReference type="Proteomes" id="UP000240883"/>
    </source>
</evidence>
<reference evidence="2 3" key="1">
    <citation type="journal article" date="2018" name="Front. Microbiol.">
        <title>Genome-Wide Analysis of Corynespora cassiicola Leaf Fall Disease Putative Effectors.</title>
        <authorList>
            <person name="Lopez D."/>
            <person name="Ribeiro S."/>
            <person name="Label P."/>
            <person name="Fumanal B."/>
            <person name="Venisse J.S."/>
            <person name="Kohler A."/>
            <person name="de Oliveira R.R."/>
            <person name="Labutti K."/>
            <person name="Lipzen A."/>
            <person name="Lail K."/>
            <person name="Bauer D."/>
            <person name="Ohm R.A."/>
            <person name="Barry K.W."/>
            <person name="Spatafora J."/>
            <person name="Grigoriev I.V."/>
            <person name="Martin F.M."/>
            <person name="Pujade-Renaud V."/>
        </authorList>
    </citation>
    <scope>NUCLEOTIDE SEQUENCE [LARGE SCALE GENOMIC DNA]</scope>
    <source>
        <strain evidence="2 3">Philippines</strain>
    </source>
</reference>
<gene>
    <name evidence="2" type="ORF">BS50DRAFT_647822</name>
</gene>
<evidence type="ECO:0000313" key="2">
    <source>
        <dbReference type="EMBL" id="PSN63929.1"/>
    </source>
</evidence>